<dbReference type="Proteomes" id="UP000309174">
    <property type="component" value="Unassembled WGS sequence"/>
</dbReference>
<evidence type="ECO:0000313" key="2">
    <source>
        <dbReference type="EMBL" id="TMR04906.1"/>
    </source>
</evidence>
<proteinExistence type="predicted"/>
<dbReference type="CDD" id="cd04189">
    <property type="entry name" value="G1P_TT_long"/>
    <property type="match status" value="1"/>
</dbReference>
<evidence type="ECO:0000313" key="3">
    <source>
        <dbReference type="Proteomes" id="UP000309174"/>
    </source>
</evidence>
<dbReference type="PANTHER" id="PTHR42883:SF2">
    <property type="entry name" value="THYMIDYLYLTRANSFERASE"/>
    <property type="match status" value="1"/>
</dbReference>
<keyword evidence="2" id="KW-0548">Nucleotidyltransferase</keyword>
<evidence type="ECO:0000259" key="1">
    <source>
        <dbReference type="Pfam" id="PF00483"/>
    </source>
</evidence>
<dbReference type="InterPro" id="IPR005908">
    <property type="entry name" value="G1P_thy_trans_l"/>
</dbReference>
<dbReference type="InterPro" id="IPR029044">
    <property type="entry name" value="Nucleotide-diphossugar_trans"/>
</dbReference>
<dbReference type="PANTHER" id="PTHR42883">
    <property type="entry name" value="GLUCOSE-1-PHOSPHATE THYMIDYLTRANSFERASE"/>
    <property type="match status" value="1"/>
</dbReference>
<sequence>MKALVLSGGKGTRLRPFSHSLAKQLVPIAGAPVLVHVLQNIRDIGVREVGIIVGDNGEEIMELLGDGSAMGLDIAYLHQEAPLGLAHCVAVAADFLGDDDFVMYLGDNVLPDGIEAAARDFAEHRPDGLVLVTKVADPSQYGIAELGADGSVGALVEKPARPRSDLAIIGVYFLTAAVHDAVRAIRPSRRGELEITDALQHMVDEGRPVTVREYTGYWADVGSVDALLACNRTMLERLTSEVRGRIDAASSVHGPVVVEAGAEIARSHLEGPLIVGSGTVVSDSWIGPGTVVGHGCAVRDAELEESLLLDGANVHGVRGLSGSVIGRGAEVTAPCDGRGTRLIVGDHSRVEVAA</sequence>
<dbReference type="Gene3D" id="2.160.10.10">
    <property type="entry name" value="Hexapeptide repeat proteins"/>
    <property type="match status" value="1"/>
</dbReference>
<comment type="caution">
    <text evidence="2">The sequence shown here is derived from an EMBL/GenBank/DDBJ whole genome shotgun (WGS) entry which is preliminary data.</text>
</comment>
<keyword evidence="3" id="KW-1185">Reference proteome</keyword>
<protein>
    <submittedName>
        <fullName evidence="2">Glucose-1-phosphate thymidylyltransferase</fullName>
        <ecNumber evidence="2">2.7.7.24</ecNumber>
    </submittedName>
</protein>
<keyword evidence="2" id="KW-0808">Transferase</keyword>
<name>A0A5C4JGE2_9ACTN</name>
<accession>A0A5C4JGE2</accession>
<dbReference type="OrthoDB" id="9801810at2"/>
<feature type="domain" description="Nucleotidyl transferase" evidence="1">
    <location>
        <begin position="2"/>
        <end position="235"/>
    </location>
</feature>
<reference evidence="2 3" key="1">
    <citation type="submission" date="2019-05" db="EMBL/GenBank/DDBJ databases">
        <title>Draft genome sequence of Actinomadura sp. 14C53.</title>
        <authorList>
            <person name="Saricaoglu S."/>
            <person name="Isik K."/>
        </authorList>
    </citation>
    <scope>NUCLEOTIDE SEQUENCE [LARGE SCALE GENOMIC DNA]</scope>
    <source>
        <strain evidence="2 3">14C53</strain>
    </source>
</reference>
<gene>
    <name evidence="2" type="ORF">ETD83_07590</name>
</gene>
<dbReference type="RefSeq" id="WP_138644347.1">
    <property type="nucleotide sequence ID" value="NZ_VCKW01000027.1"/>
</dbReference>
<dbReference type="NCBIfam" id="TIGR01208">
    <property type="entry name" value="rmlA_long"/>
    <property type="match status" value="1"/>
</dbReference>
<dbReference type="SUPFAM" id="SSF53448">
    <property type="entry name" value="Nucleotide-diphospho-sugar transferases"/>
    <property type="match status" value="1"/>
</dbReference>
<dbReference type="Gene3D" id="3.90.550.10">
    <property type="entry name" value="Spore Coat Polysaccharide Biosynthesis Protein SpsA, Chain A"/>
    <property type="match status" value="1"/>
</dbReference>
<dbReference type="EC" id="2.7.7.24" evidence="2"/>
<dbReference type="InterPro" id="IPR005835">
    <property type="entry name" value="NTP_transferase_dom"/>
</dbReference>
<organism evidence="2 3">
    <name type="scientific">Actinomadura soli</name>
    <dbReference type="NCBI Taxonomy" id="2508997"/>
    <lineage>
        <taxon>Bacteria</taxon>
        <taxon>Bacillati</taxon>
        <taxon>Actinomycetota</taxon>
        <taxon>Actinomycetes</taxon>
        <taxon>Streptosporangiales</taxon>
        <taxon>Thermomonosporaceae</taxon>
        <taxon>Actinomadura</taxon>
    </lineage>
</organism>
<dbReference type="GO" id="GO:0008879">
    <property type="term" value="F:glucose-1-phosphate thymidylyltransferase activity"/>
    <property type="evidence" value="ECO:0007669"/>
    <property type="project" value="UniProtKB-EC"/>
</dbReference>
<dbReference type="EMBL" id="VCKW01000027">
    <property type="protein sequence ID" value="TMR04906.1"/>
    <property type="molecule type" value="Genomic_DNA"/>
</dbReference>
<dbReference type="Pfam" id="PF00483">
    <property type="entry name" value="NTP_transferase"/>
    <property type="match status" value="1"/>
</dbReference>
<dbReference type="AlphaFoldDB" id="A0A5C4JGE2"/>